<dbReference type="PANTHER" id="PTHR11712:SF320">
    <property type="entry name" value="BETA-KETOACYL SYNTHASE"/>
    <property type="match status" value="1"/>
</dbReference>
<proteinExistence type="predicted"/>
<reference evidence="3" key="1">
    <citation type="journal article" date="2014" name="Front. Microbiol.">
        <title>High frequency of phylogenetically diverse reductive dehalogenase-homologous genes in deep subseafloor sedimentary metagenomes.</title>
        <authorList>
            <person name="Kawai M."/>
            <person name="Futagami T."/>
            <person name="Toyoda A."/>
            <person name="Takaki Y."/>
            <person name="Nishi S."/>
            <person name="Hori S."/>
            <person name="Arai W."/>
            <person name="Tsubouchi T."/>
            <person name="Morono Y."/>
            <person name="Uchiyama I."/>
            <person name="Ito T."/>
            <person name="Fujiyama A."/>
            <person name="Inagaki F."/>
            <person name="Takami H."/>
        </authorList>
    </citation>
    <scope>NUCLEOTIDE SEQUENCE</scope>
    <source>
        <strain evidence="3">Expedition CK06-06</strain>
    </source>
</reference>
<keyword evidence="1" id="KW-0808">Transferase</keyword>
<dbReference type="GO" id="GO:0004315">
    <property type="term" value="F:3-oxoacyl-[acyl-carrier-protein] synthase activity"/>
    <property type="evidence" value="ECO:0007669"/>
    <property type="project" value="TreeGrafter"/>
</dbReference>
<feature type="non-terminal residue" evidence="3">
    <location>
        <position position="119"/>
    </location>
</feature>
<dbReference type="AlphaFoldDB" id="X1DWF0"/>
<dbReference type="GO" id="GO:0006633">
    <property type="term" value="P:fatty acid biosynthetic process"/>
    <property type="evidence" value="ECO:0007669"/>
    <property type="project" value="TreeGrafter"/>
</dbReference>
<evidence type="ECO:0000313" key="3">
    <source>
        <dbReference type="EMBL" id="GAH12515.1"/>
    </source>
</evidence>
<dbReference type="Pfam" id="PF02801">
    <property type="entry name" value="Ketoacyl-synt_C"/>
    <property type="match status" value="1"/>
</dbReference>
<dbReference type="PROSITE" id="PS52004">
    <property type="entry name" value="KS3_2"/>
    <property type="match status" value="1"/>
</dbReference>
<sequence>MAPKAEFALLGYGESSDAYHMSHPHPEGKGAILAIDQALERSQLTAKDIDYINLHGTASVANDLVETYVLAQRFPSRVLASSTKGWTGHTLGAAGILEAIITLEAMNHDLIPGTLNCEA</sequence>
<dbReference type="Gene3D" id="3.40.47.10">
    <property type="match status" value="1"/>
</dbReference>
<evidence type="ECO:0000256" key="1">
    <source>
        <dbReference type="ARBA" id="ARBA00022679"/>
    </source>
</evidence>
<dbReference type="EMBL" id="BART01037938">
    <property type="protein sequence ID" value="GAH12515.1"/>
    <property type="molecule type" value="Genomic_DNA"/>
</dbReference>
<organism evidence="3">
    <name type="scientific">marine sediment metagenome</name>
    <dbReference type="NCBI Taxonomy" id="412755"/>
    <lineage>
        <taxon>unclassified sequences</taxon>
        <taxon>metagenomes</taxon>
        <taxon>ecological metagenomes</taxon>
    </lineage>
</organism>
<dbReference type="InterPro" id="IPR016039">
    <property type="entry name" value="Thiolase-like"/>
</dbReference>
<dbReference type="InterPro" id="IPR014031">
    <property type="entry name" value="Ketoacyl_synth_C"/>
</dbReference>
<accession>X1DWF0</accession>
<gene>
    <name evidence="3" type="ORF">S01H4_63201</name>
</gene>
<dbReference type="InterPro" id="IPR000794">
    <property type="entry name" value="Beta-ketoacyl_synthase"/>
</dbReference>
<dbReference type="PANTHER" id="PTHR11712">
    <property type="entry name" value="POLYKETIDE SYNTHASE-RELATED"/>
    <property type="match status" value="1"/>
</dbReference>
<feature type="domain" description="Ketosynthase family 3 (KS3)" evidence="2">
    <location>
        <begin position="1"/>
        <end position="119"/>
    </location>
</feature>
<dbReference type="GO" id="GO:0005829">
    <property type="term" value="C:cytosol"/>
    <property type="evidence" value="ECO:0007669"/>
    <property type="project" value="TreeGrafter"/>
</dbReference>
<evidence type="ECO:0000259" key="2">
    <source>
        <dbReference type="PROSITE" id="PS52004"/>
    </source>
</evidence>
<name>X1DWF0_9ZZZZ</name>
<protein>
    <recommendedName>
        <fullName evidence="2">Ketosynthase family 3 (KS3) domain-containing protein</fullName>
    </recommendedName>
</protein>
<comment type="caution">
    <text evidence="3">The sequence shown here is derived from an EMBL/GenBank/DDBJ whole genome shotgun (WGS) entry which is preliminary data.</text>
</comment>
<dbReference type="SUPFAM" id="SSF53901">
    <property type="entry name" value="Thiolase-like"/>
    <property type="match status" value="1"/>
</dbReference>
<dbReference type="InterPro" id="IPR020841">
    <property type="entry name" value="PKS_Beta-ketoAc_synthase_dom"/>
</dbReference>